<reference evidence="1" key="1">
    <citation type="submission" date="2020-03" db="EMBL/GenBank/DDBJ databases">
        <title>The deep terrestrial virosphere.</title>
        <authorList>
            <person name="Holmfeldt K."/>
            <person name="Nilsson E."/>
            <person name="Simone D."/>
            <person name="Lopez-Fernandez M."/>
            <person name="Wu X."/>
            <person name="de Brujin I."/>
            <person name="Lundin D."/>
            <person name="Andersson A."/>
            <person name="Bertilsson S."/>
            <person name="Dopson M."/>
        </authorList>
    </citation>
    <scope>NUCLEOTIDE SEQUENCE</scope>
    <source>
        <strain evidence="1">MM415B03680</strain>
    </source>
</reference>
<gene>
    <name evidence="1" type="ORF">MM415B03680_0006</name>
</gene>
<protein>
    <submittedName>
        <fullName evidence="1">Uncharacterized protein</fullName>
    </submittedName>
</protein>
<dbReference type="EMBL" id="MT143280">
    <property type="protein sequence ID" value="QJA95033.1"/>
    <property type="molecule type" value="Genomic_DNA"/>
</dbReference>
<organism evidence="1">
    <name type="scientific">viral metagenome</name>
    <dbReference type="NCBI Taxonomy" id="1070528"/>
    <lineage>
        <taxon>unclassified sequences</taxon>
        <taxon>metagenomes</taxon>
        <taxon>organismal metagenomes</taxon>
    </lineage>
</organism>
<name>A0A6M3LKI3_9ZZZZ</name>
<accession>A0A6M3LKI3</accession>
<proteinExistence type="predicted"/>
<evidence type="ECO:0000313" key="1">
    <source>
        <dbReference type="EMBL" id="QJA95033.1"/>
    </source>
</evidence>
<sequence>MPKKMENALKKQARKLFGSTKSKRASRFIYGTMAKFKEKGKI</sequence>
<dbReference type="AlphaFoldDB" id="A0A6M3LKI3"/>